<feature type="non-terminal residue" evidence="2">
    <location>
        <position position="1"/>
    </location>
</feature>
<protein>
    <submittedName>
        <fullName evidence="2">Uncharacterized protein</fullName>
    </submittedName>
</protein>
<dbReference type="EMBL" id="BARW01000589">
    <property type="protein sequence ID" value="GAI66491.1"/>
    <property type="molecule type" value="Genomic_DNA"/>
</dbReference>
<accession>X1RHR0</accession>
<sequence length="176" mass="19957">EWLKVTGDSPVVHVQAAHSDKELGQAIKDFSRYAGCPANLLKIPAEYRLEVVHAFEGIRVCWTTGICRDVSLSPPKYKEGDAQGINLGRDSTIKMRAKEGDFDALRVLFCSYKRVPYYKISPENPTSFRDDDDFIDDRFLGLSEAEPGEWVERERPPPGENLFDYEGDVTNENAPW</sequence>
<name>X1RHR0_9ZZZZ</name>
<comment type="caution">
    <text evidence="2">The sequence shown here is derived from an EMBL/GenBank/DDBJ whole genome shotgun (WGS) entry which is preliminary data.</text>
</comment>
<evidence type="ECO:0000256" key="1">
    <source>
        <dbReference type="SAM" id="MobiDB-lite"/>
    </source>
</evidence>
<reference evidence="2" key="1">
    <citation type="journal article" date="2014" name="Front. Microbiol.">
        <title>High frequency of phylogenetically diverse reductive dehalogenase-homologous genes in deep subseafloor sedimentary metagenomes.</title>
        <authorList>
            <person name="Kawai M."/>
            <person name="Futagami T."/>
            <person name="Toyoda A."/>
            <person name="Takaki Y."/>
            <person name="Nishi S."/>
            <person name="Hori S."/>
            <person name="Arai W."/>
            <person name="Tsubouchi T."/>
            <person name="Morono Y."/>
            <person name="Uchiyama I."/>
            <person name="Ito T."/>
            <person name="Fujiyama A."/>
            <person name="Inagaki F."/>
            <person name="Takami H."/>
        </authorList>
    </citation>
    <scope>NUCLEOTIDE SEQUENCE</scope>
    <source>
        <strain evidence="2">Expedition CK06-06</strain>
    </source>
</reference>
<proteinExistence type="predicted"/>
<feature type="region of interest" description="Disordered" evidence="1">
    <location>
        <begin position="146"/>
        <end position="176"/>
    </location>
</feature>
<evidence type="ECO:0000313" key="2">
    <source>
        <dbReference type="EMBL" id="GAI66491.1"/>
    </source>
</evidence>
<organism evidence="2">
    <name type="scientific">marine sediment metagenome</name>
    <dbReference type="NCBI Taxonomy" id="412755"/>
    <lineage>
        <taxon>unclassified sequences</taxon>
        <taxon>metagenomes</taxon>
        <taxon>ecological metagenomes</taxon>
    </lineage>
</organism>
<dbReference type="AlphaFoldDB" id="X1RHR0"/>
<gene>
    <name evidence="2" type="ORF">S12H4_02410</name>
</gene>